<accession>A4XUJ5</accession>
<gene>
    <name evidence="2" type="ordered locus">Pmen_2252</name>
</gene>
<dbReference type="STRING" id="399739.Pmen_2252"/>
<proteinExistence type="predicted"/>
<dbReference type="AlphaFoldDB" id="A4XUJ5"/>
<dbReference type="OrthoDB" id="8903747at2"/>
<evidence type="ECO:0000259" key="1">
    <source>
        <dbReference type="Pfam" id="PF13401"/>
    </source>
</evidence>
<dbReference type="Gene3D" id="3.40.50.300">
    <property type="entry name" value="P-loop containing nucleotide triphosphate hydrolases"/>
    <property type="match status" value="1"/>
</dbReference>
<reference evidence="2" key="1">
    <citation type="submission" date="2007-04" db="EMBL/GenBank/DDBJ databases">
        <title>Complete sequence of Pseudomonas mendocina ymp.</title>
        <authorList>
            <consortium name="US DOE Joint Genome Institute"/>
            <person name="Copeland A."/>
            <person name="Lucas S."/>
            <person name="Lapidus A."/>
            <person name="Barry K."/>
            <person name="Glavina del Rio T."/>
            <person name="Dalin E."/>
            <person name="Tice H."/>
            <person name="Pitluck S."/>
            <person name="Kiss H."/>
            <person name="Brettin T."/>
            <person name="Detter J.C."/>
            <person name="Bruce D."/>
            <person name="Han C."/>
            <person name="Schmutz J."/>
            <person name="Larimer F."/>
            <person name="Land M."/>
            <person name="Hauser L."/>
            <person name="Kyrpides N."/>
            <person name="Mikhailova N."/>
            <person name="Hersman L."/>
            <person name="Dubois J."/>
            <person name="Maurice P."/>
            <person name="Richardson P."/>
        </authorList>
    </citation>
    <scope>NUCLEOTIDE SEQUENCE [LARGE SCALE GENOMIC DNA]</scope>
    <source>
        <strain evidence="2">Ymp</strain>
    </source>
</reference>
<dbReference type="SUPFAM" id="SSF52540">
    <property type="entry name" value="P-loop containing nucleoside triphosphate hydrolases"/>
    <property type="match status" value="1"/>
</dbReference>
<sequence>MDHSHALFGCDFKLNTPALLAVVQNACFKVLMRKTGVVFTGEPRIGKTSCCEALVYEIPKRFPNVYVFMIPAVSVDVSGSRYSSIIHQMLDLEEITPRSRVTFIQRQSMLIERLLIRAAQVKARQIVMLIDELQRLTVADFNQLADIYNRLRAHKVTLTVISFAMPSIERKVIQFLQNDDRHIIGRFLSDIRSMHGVTSLTQLTCVLGLYDNPSTCSGSEMCYSSNLLPMAYSRGFRMASLSEEIWLEMSKIASGKYINNLPMEHLTQVVLYLFVILSQEDRFDLVVPPDLIVEAIHESNFKSFCRRIGSDHGSK</sequence>
<dbReference type="EMBL" id="CP000680">
    <property type="protein sequence ID" value="ABP85011.1"/>
    <property type="molecule type" value="Genomic_DNA"/>
</dbReference>
<name>A4XUJ5_ECTM1</name>
<evidence type="ECO:0000313" key="2">
    <source>
        <dbReference type="EMBL" id="ABP85011.1"/>
    </source>
</evidence>
<dbReference type="InterPro" id="IPR027417">
    <property type="entry name" value="P-loop_NTPase"/>
</dbReference>
<feature type="domain" description="ORC1/DEAH AAA+ ATPase" evidence="1">
    <location>
        <begin position="35"/>
        <end position="170"/>
    </location>
</feature>
<dbReference type="KEGG" id="pmy:Pmen_2252"/>
<protein>
    <recommendedName>
        <fullName evidence="1">ORC1/DEAH AAA+ ATPase domain-containing protein</fullName>
    </recommendedName>
</protein>
<dbReference type="eggNOG" id="COG3267">
    <property type="taxonomic scope" value="Bacteria"/>
</dbReference>
<dbReference type="Pfam" id="PF13401">
    <property type="entry name" value="AAA_22"/>
    <property type="match status" value="1"/>
</dbReference>
<dbReference type="HOGENOM" id="CLU_067514_0_0_6"/>
<dbReference type="InterPro" id="IPR049945">
    <property type="entry name" value="AAA_22"/>
</dbReference>
<organism evidence="2">
    <name type="scientific">Ectopseudomonas mendocina (strain ymp)</name>
    <name type="common">Pseudomonas mendocina</name>
    <dbReference type="NCBI Taxonomy" id="399739"/>
    <lineage>
        <taxon>Bacteria</taxon>
        <taxon>Pseudomonadati</taxon>
        <taxon>Pseudomonadota</taxon>
        <taxon>Gammaproteobacteria</taxon>
        <taxon>Pseudomonadales</taxon>
        <taxon>Pseudomonadaceae</taxon>
        <taxon>Ectopseudomonas</taxon>
    </lineage>
</organism>
<dbReference type="GO" id="GO:0016887">
    <property type="term" value="F:ATP hydrolysis activity"/>
    <property type="evidence" value="ECO:0007669"/>
    <property type="project" value="InterPro"/>
</dbReference>